<feature type="region of interest" description="Disordered" evidence="1">
    <location>
        <begin position="871"/>
        <end position="910"/>
    </location>
</feature>
<feature type="compositionally biased region" description="Basic residues" evidence="1">
    <location>
        <begin position="792"/>
        <end position="801"/>
    </location>
</feature>
<feature type="region of interest" description="Disordered" evidence="1">
    <location>
        <begin position="690"/>
        <end position="736"/>
    </location>
</feature>
<keyword evidence="5" id="KW-1185">Reference proteome</keyword>
<keyword evidence="2" id="KW-0472">Membrane</keyword>
<feature type="compositionally biased region" description="Polar residues" evidence="1">
    <location>
        <begin position="771"/>
        <end position="785"/>
    </location>
</feature>
<keyword evidence="3" id="KW-0732">Signal</keyword>
<feature type="compositionally biased region" description="Low complexity" evidence="1">
    <location>
        <begin position="809"/>
        <end position="844"/>
    </location>
</feature>
<protein>
    <recommendedName>
        <fullName evidence="6">Transmembrane protein</fullName>
    </recommendedName>
</protein>
<feature type="chain" id="PRO_5046688038" description="Transmembrane protein" evidence="3">
    <location>
        <begin position="37"/>
        <end position="1178"/>
    </location>
</feature>
<keyword evidence="2" id="KW-1133">Transmembrane helix</keyword>
<evidence type="ECO:0000256" key="1">
    <source>
        <dbReference type="SAM" id="MobiDB-lite"/>
    </source>
</evidence>
<feature type="transmembrane region" description="Helical" evidence="2">
    <location>
        <begin position="119"/>
        <end position="138"/>
    </location>
</feature>
<feature type="region of interest" description="Disordered" evidence="1">
    <location>
        <begin position="761"/>
        <end position="857"/>
    </location>
</feature>
<evidence type="ECO:0000313" key="5">
    <source>
        <dbReference type="Proteomes" id="UP001497522"/>
    </source>
</evidence>
<dbReference type="EMBL" id="OZ023705">
    <property type="protein sequence ID" value="CAK9874377.1"/>
    <property type="molecule type" value="Genomic_DNA"/>
</dbReference>
<evidence type="ECO:0008006" key="6">
    <source>
        <dbReference type="Google" id="ProtNLM"/>
    </source>
</evidence>
<accession>A0ABP1BG74</accession>
<gene>
    <name evidence="4" type="ORF">CSSPJE1EN2_LOCUS16794</name>
</gene>
<feature type="compositionally biased region" description="Low complexity" evidence="1">
    <location>
        <begin position="77"/>
        <end position="97"/>
    </location>
</feature>
<evidence type="ECO:0000256" key="2">
    <source>
        <dbReference type="SAM" id="Phobius"/>
    </source>
</evidence>
<feature type="compositionally biased region" description="Polar residues" evidence="1">
    <location>
        <begin position="707"/>
        <end position="727"/>
    </location>
</feature>
<feature type="compositionally biased region" description="Polar residues" evidence="1">
    <location>
        <begin position="891"/>
        <end position="901"/>
    </location>
</feature>
<reference evidence="4" key="1">
    <citation type="submission" date="2024-03" db="EMBL/GenBank/DDBJ databases">
        <authorList>
            <consortium name="ELIXIR-Norway"/>
            <consortium name="Elixir Norway"/>
        </authorList>
    </citation>
    <scope>NUCLEOTIDE SEQUENCE</scope>
</reference>
<evidence type="ECO:0000313" key="4">
    <source>
        <dbReference type="EMBL" id="CAK9874377.1"/>
    </source>
</evidence>
<feature type="signal peptide" evidence="3">
    <location>
        <begin position="1"/>
        <end position="36"/>
    </location>
</feature>
<keyword evidence="2" id="KW-0812">Transmembrane</keyword>
<name>A0ABP1BG74_9BRYO</name>
<dbReference type="Proteomes" id="UP001497522">
    <property type="component" value="Chromosome 4"/>
</dbReference>
<organism evidence="4 5">
    <name type="scientific">Sphagnum jensenii</name>
    <dbReference type="NCBI Taxonomy" id="128206"/>
    <lineage>
        <taxon>Eukaryota</taxon>
        <taxon>Viridiplantae</taxon>
        <taxon>Streptophyta</taxon>
        <taxon>Embryophyta</taxon>
        <taxon>Bryophyta</taxon>
        <taxon>Sphagnophytina</taxon>
        <taxon>Sphagnopsida</taxon>
        <taxon>Sphagnales</taxon>
        <taxon>Sphagnaceae</taxon>
        <taxon>Sphagnum</taxon>
    </lineage>
</organism>
<feature type="compositionally biased region" description="Polar residues" evidence="1">
    <location>
        <begin position="690"/>
        <end position="699"/>
    </location>
</feature>
<proteinExistence type="predicted"/>
<evidence type="ECO:0000256" key="3">
    <source>
        <dbReference type="SAM" id="SignalP"/>
    </source>
</evidence>
<feature type="transmembrane region" description="Helical" evidence="2">
    <location>
        <begin position="585"/>
        <end position="604"/>
    </location>
</feature>
<feature type="region of interest" description="Disordered" evidence="1">
    <location>
        <begin position="74"/>
        <end position="97"/>
    </location>
</feature>
<sequence>MAVRVISFLYAASTGKKLLFPAALLLLLLLSGAAVAVPVSEFSSPVKVPVFSSLLRCLFLSLSTVASWYSQQDGKGQPLEAEPSSQPSSAQQHPSPSINLRTRREEALWHCNNKLVMSILARSLLLLLLAMPSLVWGAEEAEHLHLRNPIVHSVDDHSFHNNPFTGAGPMQVSMLQKPGLKKQKELSPLNGNIDDNATGSRLKDRVPIAGDSDLSGFSENIDYPETVESRFAPGCTLNRELLDFNNMSTVCSASHRSQRPETSLGEFTIPIWAEGAGLFDDQWQLITKSPPTMFFNDPVEEALMVDKEVLFVPRAHFRLNKEPEECKKETFSSIVSVGRCSQGPPSASNQICRLWNFESHKNHAILVDFSMQQEVETDFRGWEDRLNISGNVQRSCHENMLLIPFKFHTCQLNSIHPSMLNVLNLTGDQKHCSYVLLSPSFGSGSLQEEEEEITGTCEGQNAAVILGSLLWSSSKMEDHRGVVESNSTWNVQSGHLFHTQVLSAPTEANVPFPSVNCVGSSRDPVQNLAAADVTEGAQLGRQAIFKGFQRRTGTKVYLSAADLYSSPQQVCIMSAQTNHSKELDFLNVLAFIFLLVVAVCFWLLTFSSNAVPPTTQGCSGALQGQILYHIDPFLGLGLIRNQFCSSIGFGALGTIVDSLAATLGLALHSNSQKPQPSPSKLPHIRVKLSKSASSGSLQRLKSDQENTRSGPLNDSTQIGHSGKQTHGVSGLENYLDSPDGGAHVPCQHVGNAWSGSLMLGSPRKGTVKLQKPQNLSNHPMHQQPASMMDKEKRRRRKKKAKVITVNHIASSNPGSSGGSSPPSSPASSPKTPASLSPSDSSHSPFEVQSGQAHCGDPTSALVQTTVANCNKQPTKRPDAAAGWSTSDKDTVCSTGTSSPVANSEGDDHKCSKSKLSVVLPQWDKEPSRQHELGRPTLSISASFPACGSQWPGIKQTLIVDPASKSLNLLPMSAIAPSCRAPGANIAKHSLGLQSDIAPSKKSNMNKFTITKGESEDPNVYDIWGDHLGEAGHFSRQQQHQNGFAQVSEKASTLSKLLVSRNSSSFFSNPIFERSEASSSSEVAILVSGIKPPLPLSSSFSVYSEASSLGTTIDKQPIPALAWVAESCDLQTRLDRSATTSIPHDRKPCLTTDSLNRNISNPWVPAPYKPPMGGLYKPS</sequence>